<dbReference type="RefSeq" id="WP_052812349.1">
    <property type="nucleotide sequence ID" value="NZ_BJOA01000005.1"/>
</dbReference>
<proteinExistence type="predicted"/>
<reference evidence="3 4" key="1">
    <citation type="submission" date="2016-10" db="EMBL/GenBank/DDBJ databases">
        <authorList>
            <person name="de Groot N.N."/>
        </authorList>
    </citation>
    <scope>NUCLEOTIDE SEQUENCE [LARGE SCALE GENOMIC DNA]</scope>
    <source>
        <strain evidence="3 4">DSM 2895</strain>
    </source>
</reference>
<dbReference type="CDD" id="cd05401">
    <property type="entry name" value="NT_GlnE_GlnD_like"/>
    <property type="match status" value="1"/>
</dbReference>
<feature type="domain" description="Protein-PII uridylyltransferase N-terminal" evidence="1">
    <location>
        <begin position="31"/>
        <end position="155"/>
    </location>
</feature>
<dbReference type="AlphaFoldDB" id="A0A1G8HSE6"/>
<feature type="domain" description="DUF294" evidence="2">
    <location>
        <begin position="197"/>
        <end position="326"/>
    </location>
</feature>
<dbReference type="EMBL" id="FNED01000001">
    <property type="protein sequence ID" value="SDI09597.1"/>
    <property type="molecule type" value="Genomic_DNA"/>
</dbReference>
<dbReference type="Pfam" id="PF03445">
    <property type="entry name" value="DUF294"/>
    <property type="match status" value="1"/>
</dbReference>
<dbReference type="Proteomes" id="UP000182836">
    <property type="component" value="Unassembled WGS sequence"/>
</dbReference>
<evidence type="ECO:0000259" key="1">
    <source>
        <dbReference type="Pfam" id="PF03445"/>
    </source>
</evidence>
<accession>A0A1G8HSE6</accession>
<dbReference type="OrthoDB" id="9810963at2"/>
<name>A0A1G8HSE6_ANEMI</name>
<dbReference type="Pfam" id="PF10335">
    <property type="entry name" value="DUF294_C"/>
    <property type="match status" value="1"/>
</dbReference>
<dbReference type="GeneID" id="42308430"/>
<sequence>MNSCEEIKRMLEIEVVKVAGSSLPIFEKYHTLNLLHDKLCRKAIQHAEQWMNEAGYGMPPVPYCWFELGSGGRSERTIGNDQDHGMVYGEADSDQTNEEYTSALHNYFTLFSQRISYELKLVGYPLCSGNVMSSNQRWRHSVLEWQQVIRTWIEARGLDEIRYLLILADMRAVYGEWALCQRLKSWMYDQLYEQKDLQRRFVQHSLVHNIPLGVFYNLHYERWGEHAGKYDVKEGGYYQLVNSVRIMAIAHNLDAVETKGRLGALYQSGMLSMSDYERWLSVLACFLDVRLRHHTGLYELGREQHNYVDTKSWSRGRMREWKNMLYFLKCQQNRLAEII</sequence>
<evidence type="ECO:0000259" key="2">
    <source>
        <dbReference type="Pfam" id="PF10335"/>
    </source>
</evidence>
<evidence type="ECO:0000313" key="4">
    <source>
        <dbReference type="Proteomes" id="UP000182836"/>
    </source>
</evidence>
<protein>
    <submittedName>
        <fullName evidence="3">CBS domain-containing protein</fullName>
    </submittedName>
</protein>
<dbReference type="GO" id="GO:0008773">
    <property type="term" value="F:[protein-PII] uridylyltransferase activity"/>
    <property type="evidence" value="ECO:0007669"/>
    <property type="project" value="InterPro"/>
</dbReference>
<gene>
    <name evidence="3" type="ORF">SAMN04487909_101533</name>
</gene>
<organism evidence="3 4">
    <name type="scientific">Aneurinibacillus migulanus</name>
    <name type="common">Bacillus migulanus</name>
    <dbReference type="NCBI Taxonomy" id="47500"/>
    <lineage>
        <taxon>Bacteria</taxon>
        <taxon>Bacillati</taxon>
        <taxon>Bacillota</taxon>
        <taxon>Bacilli</taxon>
        <taxon>Bacillales</taxon>
        <taxon>Paenibacillaceae</taxon>
        <taxon>Aneurinibacillus group</taxon>
        <taxon>Aneurinibacillus</taxon>
    </lineage>
</organism>
<dbReference type="InterPro" id="IPR018821">
    <property type="entry name" value="DUF294_put_nucleoTrafse_sb-bd"/>
</dbReference>
<dbReference type="InterPro" id="IPR005105">
    <property type="entry name" value="GlnD_Uridyltrans_N"/>
</dbReference>
<evidence type="ECO:0000313" key="3">
    <source>
        <dbReference type="EMBL" id="SDI09597.1"/>
    </source>
</evidence>